<dbReference type="AlphaFoldDB" id="A0A067QNW6"/>
<evidence type="ECO:0000256" key="1">
    <source>
        <dbReference type="SAM" id="MobiDB-lite"/>
    </source>
</evidence>
<sequence>MNEHKYMWNHAGTALLISIWSDSSVQKQLRATLRNQPIWDGVARCMMRKGFRVNGKQCRTRIKNILVRYREVKKTGNFNGSGIESFYNDVDRVMTARNLQASTGTSSRGGPSTDPLGLVEQKYSNQHSKEFIKQEMVQVNIKAEQNSPPTISDDSVQELQDFSQDSTNQQQFFHAVDVMLDDDQSSSSIHMTSSTARRSPLSLLQSDDTTVAQDNEIHLVQDNGHPSLQRSSLHSGSHSRNGARLTNQYSRRSTMLRLERLVMRAIRAQSDAVTKILNVQSELFTRMVEADRERQARIETKLDRLIERLDQSLSSVSAPTAANKSVEINREQDAQMNQLLNRLDWAITPSVRPTAVSRQLEISNRIQETKLDSLLDKLDRLLPALNPQALKGQHTREQLPEQI</sequence>
<gene>
    <name evidence="3" type="ORF">L798_14508</name>
</gene>
<name>A0A067QNW6_ZOONE</name>
<dbReference type="InterPro" id="IPR044822">
    <property type="entry name" value="Myb_DNA-bind_4"/>
</dbReference>
<dbReference type="PANTHER" id="PTHR47595:SF1">
    <property type="entry name" value="MYB_SANT-LIKE DNA-BINDING DOMAIN-CONTAINING PROTEIN"/>
    <property type="match status" value="1"/>
</dbReference>
<dbReference type="eggNOG" id="ENOG502SB43">
    <property type="taxonomic scope" value="Eukaryota"/>
</dbReference>
<accession>A0A067QNW6</accession>
<dbReference type="InParanoid" id="A0A067QNW6"/>
<keyword evidence="4" id="KW-1185">Reference proteome</keyword>
<organism evidence="3 4">
    <name type="scientific">Zootermopsis nevadensis</name>
    <name type="common">Dampwood termite</name>
    <dbReference type="NCBI Taxonomy" id="136037"/>
    <lineage>
        <taxon>Eukaryota</taxon>
        <taxon>Metazoa</taxon>
        <taxon>Ecdysozoa</taxon>
        <taxon>Arthropoda</taxon>
        <taxon>Hexapoda</taxon>
        <taxon>Insecta</taxon>
        <taxon>Pterygota</taxon>
        <taxon>Neoptera</taxon>
        <taxon>Polyneoptera</taxon>
        <taxon>Dictyoptera</taxon>
        <taxon>Blattodea</taxon>
        <taxon>Blattoidea</taxon>
        <taxon>Termitoidae</taxon>
        <taxon>Termopsidae</taxon>
        <taxon>Zootermopsis</taxon>
    </lineage>
</organism>
<dbReference type="Gene3D" id="1.10.10.60">
    <property type="entry name" value="Homeodomain-like"/>
    <property type="match status" value="1"/>
</dbReference>
<dbReference type="OMA" id="DWAITPS"/>
<dbReference type="EMBL" id="KK853109">
    <property type="protein sequence ID" value="KDR11244.1"/>
    <property type="molecule type" value="Genomic_DNA"/>
</dbReference>
<dbReference type="Pfam" id="PF13837">
    <property type="entry name" value="Myb_DNA-bind_4"/>
    <property type="match status" value="1"/>
</dbReference>
<dbReference type="PANTHER" id="PTHR47595">
    <property type="entry name" value="HEAT SHOCK 70 KDA PROTEIN 14"/>
    <property type="match status" value="1"/>
</dbReference>
<proteinExistence type="predicted"/>
<feature type="domain" description="Myb/SANT-like DNA-binding" evidence="2">
    <location>
        <begin position="7"/>
        <end position="92"/>
    </location>
</feature>
<reference evidence="3 4" key="1">
    <citation type="journal article" date="2014" name="Nat. Commun.">
        <title>Molecular traces of alternative social organization in a termite genome.</title>
        <authorList>
            <person name="Terrapon N."/>
            <person name="Li C."/>
            <person name="Robertson H.M."/>
            <person name="Ji L."/>
            <person name="Meng X."/>
            <person name="Booth W."/>
            <person name="Chen Z."/>
            <person name="Childers C.P."/>
            <person name="Glastad K.M."/>
            <person name="Gokhale K."/>
            <person name="Gowin J."/>
            <person name="Gronenberg W."/>
            <person name="Hermansen R.A."/>
            <person name="Hu H."/>
            <person name="Hunt B.G."/>
            <person name="Huylmans A.K."/>
            <person name="Khalil S.M."/>
            <person name="Mitchell R.D."/>
            <person name="Munoz-Torres M.C."/>
            <person name="Mustard J.A."/>
            <person name="Pan H."/>
            <person name="Reese J.T."/>
            <person name="Scharf M.E."/>
            <person name="Sun F."/>
            <person name="Vogel H."/>
            <person name="Xiao J."/>
            <person name="Yang W."/>
            <person name="Yang Z."/>
            <person name="Yang Z."/>
            <person name="Zhou J."/>
            <person name="Zhu J."/>
            <person name="Brent C.S."/>
            <person name="Elsik C.G."/>
            <person name="Goodisman M.A."/>
            <person name="Liberles D.A."/>
            <person name="Roe R.M."/>
            <person name="Vargo E.L."/>
            <person name="Vilcinskas A."/>
            <person name="Wang J."/>
            <person name="Bornberg-Bauer E."/>
            <person name="Korb J."/>
            <person name="Zhang G."/>
            <person name="Liebig J."/>
        </authorList>
    </citation>
    <scope>NUCLEOTIDE SEQUENCE [LARGE SCALE GENOMIC DNA]</scope>
    <source>
        <tissue evidence="3">Whole organism</tissue>
    </source>
</reference>
<evidence type="ECO:0000313" key="4">
    <source>
        <dbReference type="Proteomes" id="UP000027135"/>
    </source>
</evidence>
<evidence type="ECO:0000259" key="2">
    <source>
        <dbReference type="Pfam" id="PF13837"/>
    </source>
</evidence>
<feature type="compositionally biased region" description="Polar residues" evidence="1">
    <location>
        <begin position="224"/>
        <end position="249"/>
    </location>
</feature>
<dbReference type="Proteomes" id="UP000027135">
    <property type="component" value="Unassembled WGS sequence"/>
</dbReference>
<protein>
    <submittedName>
        <fullName evidence="3">Zinc finger and SCAN domain-containing protein 20</fullName>
    </submittedName>
</protein>
<evidence type="ECO:0000313" key="3">
    <source>
        <dbReference type="EMBL" id="KDR11244.1"/>
    </source>
</evidence>
<feature type="region of interest" description="Disordered" evidence="1">
    <location>
        <begin position="223"/>
        <end position="249"/>
    </location>
</feature>